<organism evidence="2 3">
    <name type="scientific">Amycolatopsis ultiminotia</name>
    <dbReference type="NCBI Taxonomy" id="543629"/>
    <lineage>
        <taxon>Bacteria</taxon>
        <taxon>Bacillati</taxon>
        <taxon>Actinomycetota</taxon>
        <taxon>Actinomycetes</taxon>
        <taxon>Pseudonocardiales</taxon>
        <taxon>Pseudonocardiaceae</taxon>
        <taxon>Amycolatopsis</taxon>
    </lineage>
</organism>
<evidence type="ECO:0000313" key="3">
    <source>
        <dbReference type="Proteomes" id="UP001500689"/>
    </source>
</evidence>
<name>A0ABP6UZN0_9PSEU</name>
<dbReference type="InterPro" id="IPR036291">
    <property type="entry name" value="NAD(P)-bd_dom_sf"/>
</dbReference>
<dbReference type="InterPro" id="IPR016040">
    <property type="entry name" value="NAD(P)-bd_dom"/>
</dbReference>
<dbReference type="Proteomes" id="UP001500689">
    <property type="component" value="Unassembled WGS sequence"/>
</dbReference>
<sequence length="297" mass="31268">MIVVTTPTGRIGSRLVPRLLAEGRPVRVIARTPAALPADVRAQADVVEGSHRDPEVVGRAFAGAEAVFWVWPADRTAAGPEAAYVEPTRPAAEAIRRLGVPRVVSVSALGRGTPYAGRAGNVTGSLAMDDLLADTGAAFRALAMPTFMDNLARQAPLIREKGVFYDVLSPGHRGPAAAAQDMAAIAARLLTDPSWTGTEEVPVLGPEDLSQEDLAAIATDVLGTPVKYEQIPLAALKEQMRAGGASEAMAQSMVDMAIAKENGLDNGIRRTPHHATEAPTTFRTWCTNNLRPATPGS</sequence>
<evidence type="ECO:0000313" key="2">
    <source>
        <dbReference type="EMBL" id="GAA3524121.1"/>
    </source>
</evidence>
<dbReference type="Pfam" id="PF13460">
    <property type="entry name" value="NAD_binding_10"/>
    <property type="match status" value="1"/>
</dbReference>
<dbReference type="SUPFAM" id="SSF51735">
    <property type="entry name" value="NAD(P)-binding Rossmann-fold domains"/>
    <property type="match status" value="1"/>
</dbReference>
<dbReference type="RefSeq" id="WP_344854400.1">
    <property type="nucleotide sequence ID" value="NZ_BAAAZN010000001.1"/>
</dbReference>
<dbReference type="InterPro" id="IPR051604">
    <property type="entry name" value="Ergot_Alk_Oxidoreductase"/>
</dbReference>
<feature type="domain" description="NAD(P)-binding" evidence="1">
    <location>
        <begin position="8"/>
        <end position="193"/>
    </location>
</feature>
<keyword evidence="3" id="KW-1185">Reference proteome</keyword>
<comment type="caution">
    <text evidence="2">The sequence shown here is derived from an EMBL/GenBank/DDBJ whole genome shotgun (WGS) entry which is preliminary data.</text>
</comment>
<proteinExistence type="predicted"/>
<dbReference type="Gene3D" id="3.40.50.720">
    <property type="entry name" value="NAD(P)-binding Rossmann-like Domain"/>
    <property type="match status" value="1"/>
</dbReference>
<dbReference type="EMBL" id="BAAAZN010000001">
    <property type="protein sequence ID" value="GAA3524121.1"/>
    <property type="molecule type" value="Genomic_DNA"/>
</dbReference>
<protein>
    <submittedName>
        <fullName evidence="2">NAD(P)H-binding protein</fullName>
    </submittedName>
</protein>
<dbReference type="Gene3D" id="3.90.25.10">
    <property type="entry name" value="UDP-galactose 4-epimerase, domain 1"/>
    <property type="match status" value="1"/>
</dbReference>
<evidence type="ECO:0000259" key="1">
    <source>
        <dbReference type="Pfam" id="PF13460"/>
    </source>
</evidence>
<dbReference type="PANTHER" id="PTHR43162:SF1">
    <property type="entry name" value="PRESTALK A DIFFERENTIATION PROTEIN A"/>
    <property type="match status" value="1"/>
</dbReference>
<accession>A0ABP6UZN0</accession>
<reference evidence="3" key="1">
    <citation type="journal article" date="2019" name="Int. J. Syst. Evol. Microbiol.">
        <title>The Global Catalogue of Microorganisms (GCM) 10K type strain sequencing project: providing services to taxonomists for standard genome sequencing and annotation.</title>
        <authorList>
            <consortium name="The Broad Institute Genomics Platform"/>
            <consortium name="The Broad Institute Genome Sequencing Center for Infectious Disease"/>
            <person name="Wu L."/>
            <person name="Ma J."/>
        </authorList>
    </citation>
    <scope>NUCLEOTIDE SEQUENCE [LARGE SCALE GENOMIC DNA]</scope>
    <source>
        <strain evidence="3">JCM 16898</strain>
    </source>
</reference>
<gene>
    <name evidence="2" type="ORF">GCM10022222_03090</name>
</gene>
<dbReference type="PANTHER" id="PTHR43162">
    <property type="match status" value="1"/>
</dbReference>